<dbReference type="Gene3D" id="1.25.10.10">
    <property type="entry name" value="Leucine-rich Repeat Variant"/>
    <property type="match status" value="2"/>
</dbReference>
<dbReference type="InterPro" id="IPR016024">
    <property type="entry name" value="ARM-type_fold"/>
</dbReference>
<dbReference type="AlphaFoldDB" id="A0A2P8GDA6"/>
<gene>
    <name evidence="2" type="ORF">CLV42_104241</name>
</gene>
<reference evidence="2 3" key="1">
    <citation type="submission" date="2018-03" db="EMBL/GenBank/DDBJ databases">
        <title>Genomic Encyclopedia of Archaeal and Bacterial Type Strains, Phase II (KMG-II): from individual species to whole genera.</title>
        <authorList>
            <person name="Goeker M."/>
        </authorList>
    </citation>
    <scope>NUCLEOTIDE SEQUENCE [LARGE SCALE GENOMIC DNA]</scope>
    <source>
        <strain evidence="2 3">DSM 18107</strain>
    </source>
</reference>
<evidence type="ECO:0000313" key="3">
    <source>
        <dbReference type="Proteomes" id="UP000240978"/>
    </source>
</evidence>
<feature type="chain" id="PRO_5015170763" evidence="1">
    <location>
        <begin position="22"/>
        <end position="484"/>
    </location>
</feature>
<keyword evidence="3" id="KW-1185">Reference proteome</keyword>
<evidence type="ECO:0000256" key="1">
    <source>
        <dbReference type="SAM" id="SignalP"/>
    </source>
</evidence>
<name>A0A2P8GDA6_9BACT</name>
<dbReference type="InterPro" id="IPR004155">
    <property type="entry name" value="PBS_lyase_HEAT"/>
</dbReference>
<comment type="caution">
    <text evidence="2">The sequence shown here is derived from an EMBL/GenBank/DDBJ whole genome shotgun (WGS) entry which is preliminary data.</text>
</comment>
<feature type="signal peptide" evidence="1">
    <location>
        <begin position="1"/>
        <end position="21"/>
    </location>
</feature>
<proteinExistence type="predicted"/>
<organism evidence="2 3">
    <name type="scientific">Chitinophaga ginsengisoli</name>
    <dbReference type="NCBI Taxonomy" id="363837"/>
    <lineage>
        <taxon>Bacteria</taxon>
        <taxon>Pseudomonadati</taxon>
        <taxon>Bacteroidota</taxon>
        <taxon>Chitinophagia</taxon>
        <taxon>Chitinophagales</taxon>
        <taxon>Chitinophagaceae</taxon>
        <taxon>Chitinophaga</taxon>
    </lineage>
</organism>
<evidence type="ECO:0000313" key="2">
    <source>
        <dbReference type="EMBL" id="PSL31940.1"/>
    </source>
</evidence>
<dbReference type="SMART" id="SM00567">
    <property type="entry name" value="EZ_HEAT"/>
    <property type="match status" value="3"/>
</dbReference>
<dbReference type="EMBL" id="PYGK01000004">
    <property type="protein sequence ID" value="PSL31940.1"/>
    <property type="molecule type" value="Genomic_DNA"/>
</dbReference>
<dbReference type="InterPro" id="IPR011989">
    <property type="entry name" value="ARM-like"/>
</dbReference>
<dbReference type="Pfam" id="PF13646">
    <property type="entry name" value="HEAT_2"/>
    <property type="match status" value="1"/>
</dbReference>
<dbReference type="Proteomes" id="UP000240978">
    <property type="component" value="Unassembled WGS sequence"/>
</dbReference>
<accession>A0A2P8GDA6</accession>
<protein>
    <submittedName>
        <fullName evidence="2">HEAT repeat protein</fullName>
    </submittedName>
</protein>
<keyword evidence="1" id="KW-0732">Signal</keyword>
<dbReference type="OrthoDB" id="9806233at2"/>
<sequence length="484" mass="52038">MNMMKKLLSIILFLVCINVNAQQVQHPYAAGINRILRQLPAGNQQQLDSCMMQINALGTAGLTEMALMLYAPGKGDNTRLQFALSGYAAYVSAAAREDARKTAMQAWTKALKLTTQPENKIFLIDQLQLFGDKSVVPVLKQYLLQPLFCDPAVRVLKHIGGSEALIAMEAALEKAQGPCEISLIKTLGDLKYLAAEGAIIKRAQSEDPVLRRTVLFALANIRGGDTGPILEAAAEKVGYGYDVTGATAAYLLYVANLGHQWPTTPAMTAATNLLRRCKGDSLEHVRIAALKIVADVLDDDATNTLMIASDSKDREYSAAALALAVRIMNAANAESWIQKAERVDGSKKAAIITMLADSKQRAAISLFTKVLKDNDSLVRMAAINAAGQLQSIEMLSPLLVAMKTADTTTAKAIGDALLTIRSSEVPGHIAVSMQHAPPYVQVILLQLLAQKQAVGQERFIRLLLNNPDPIVAQAAKSTLAAIGL</sequence>
<dbReference type="SUPFAM" id="SSF48371">
    <property type="entry name" value="ARM repeat"/>
    <property type="match status" value="1"/>
</dbReference>